<dbReference type="Proteomes" id="UP001497680">
    <property type="component" value="Unassembled WGS sequence"/>
</dbReference>
<gene>
    <name evidence="1" type="ORF">F4821DRAFT_268034</name>
</gene>
<reference evidence="1 2" key="1">
    <citation type="journal article" date="2022" name="New Phytol.">
        <title>Ecological generalism drives hyperdiversity of secondary metabolite gene clusters in xylarialean endophytes.</title>
        <authorList>
            <person name="Franco M.E.E."/>
            <person name="Wisecaver J.H."/>
            <person name="Arnold A.E."/>
            <person name="Ju Y.M."/>
            <person name="Slot J.C."/>
            <person name="Ahrendt S."/>
            <person name="Moore L.P."/>
            <person name="Eastman K.E."/>
            <person name="Scott K."/>
            <person name="Konkel Z."/>
            <person name="Mondo S.J."/>
            <person name="Kuo A."/>
            <person name="Hayes R.D."/>
            <person name="Haridas S."/>
            <person name="Andreopoulos B."/>
            <person name="Riley R."/>
            <person name="LaButti K."/>
            <person name="Pangilinan J."/>
            <person name="Lipzen A."/>
            <person name="Amirebrahimi M."/>
            <person name="Yan J."/>
            <person name="Adam C."/>
            <person name="Keymanesh K."/>
            <person name="Ng V."/>
            <person name="Louie K."/>
            <person name="Northen T."/>
            <person name="Drula E."/>
            <person name="Henrissat B."/>
            <person name="Hsieh H.M."/>
            <person name="Youens-Clark K."/>
            <person name="Lutzoni F."/>
            <person name="Miadlikowska J."/>
            <person name="Eastwood D.C."/>
            <person name="Hamelin R.C."/>
            <person name="Grigoriev I.V."/>
            <person name="U'Ren J.M."/>
        </authorList>
    </citation>
    <scope>NUCLEOTIDE SEQUENCE [LARGE SCALE GENOMIC DNA]</scope>
    <source>
        <strain evidence="1 2">ER1909</strain>
    </source>
</reference>
<dbReference type="EMBL" id="MU394291">
    <property type="protein sequence ID" value="KAI6090462.1"/>
    <property type="molecule type" value="Genomic_DNA"/>
</dbReference>
<proteinExistence type="predicted"/>
<evidence type="ECO:0000313" key="2">
    <source>
        <dbReference type="Proteomes" id="UP001497680"/>
    </source>
</evidence>
<accession>A0ACC0DD14</accession>
<keyword evidence="2" id="KW-1185">Reference proteome</keyword>
<organism evidence="1 2">
    <name type="scientific">Hypoxylon rubiginosum</name>
    <dbReference type="NCBI Taxonomy" id="110542"/>
    <lineage>
        <taxon>Eukaryota</taxon>
        <taxon>Fungi</taxon>
        <taxon>Dikarya</taxon>
        <taxon>Ascomycota</taxon>
        <taxon>Pezizomycotina</taxon>
        <taxon>Sordariomycetes</taxon>
        <taxon>Xylariomycetidae</taxon>
        <taxon>Xylariales</taxon>
        <taxon>Hypoxylaceae</taxon>
        <taxon>Hypoxylon</taxon>
    </lineage>
</organism>
<sequence length="555" mass="63044">MTETNASPWLEPRNRLLKELGREEFGRLVAIKDPETLERFLEKRHPDLPPKKIWTRVVKVLESLKPVAQAADSLAPEIFLPSNMFYGSLGFTIDLISSRTEILDIVLRTYDHLLSVLPRVETFADALRESRYLRQAIADAYGAFTALSIRAIKSFGRGSRILTLGRFLWMRDRKLFYSSIENIEYLVRMARQEAGWLLVERRQTNNSEALKEIAQNTEIILSTLRVDNDSSPCESNMKPVKHCIVPPRNTYFIGRSQRIEEIHTIAGKCYSGKPLHLHQKVEDQPARQRSMALCGLGGVGKTQLAIEYAHRFEDFYQSCFLVTCDSETKAFEGFAHIARALELDEADVGQCLANVKGWLSRTENWLLVLDNAGSPSDMRQFWPESGNGAILVTTQDTSWLSQEYLTQSFRLDFLDHREGVDLVKNIFEHKERRISSVEASSIYVETGGLPLAIRHISSYIIAENLDVTEFLQTYNTDQNSKVIDASKISITPWYSHTLATFLDVALEKLSTRAISILGIISFFDVDKIDRNLLRHDGHQNDGEAVILGGVPEYDP</sequence>
<protein>
    <submittedName>
        <fullName evidence="1">P-loop containing nucleoside triphosphate hydrolase protein</fullName>
    </submittedName>
</protein>
<evidence type="ECO:0000313" key="1">
    <source>
        <dbReference type="EMBL" id="KAI6090462.1"/>
    </source>
</evidence>
<keyword evidence="1" id="KW-0378">Hydrolase</keyword>
<name>A0ACC0DD14_9PEZI</name>
<comment type="caution">
    <text evidence="1">The sequence shown here is derived from an EMBL/GenBank/DDBJ whole genome shotgun (WGS) entry which is preliminary data.</text>
</comment>